<sequence length="134" mass="15496">MGVKKIVRWQCRDRLRWDPGLLHPSTCCGKCELRLTLLRKVEVEHLISERTHKPNTLSFELKCGVQLACEVVLKLNMDDPPGCPLVTTQQWYQSRWFDEGFDQLLVSKVFLTKVVRQRVPLNSVTNGGTSVWMK</sequence>
<dbReference type="EMBL" id="ASHM01023122">
    <property type="protein sequence ID" value="PNX71294.1"/>
    <property type="molecule type" value="Genomic_DNA"/>
</dbReference>
<protein>
    <submittedName>
        <fullName evidence="1">Uncharacterized protein</fullName>
    </submittedName>
</protein>
<organism evidence="1 2">
    <name type="scientific">Trifolium pratense</name>
    <name type="common">Red clover</name>
    <dbReference type="NCBI Taxonomy" id="57577"/>
    <lineage>
        <taxon>Eukaryota</taxon>
        <taxon>Viridiplantae</taxon>
        <taxon>Streptophyta</taxon>
        <taxon>Embryophyta</taxon>
        <taxon>Tracheophyta</taxon>
        <taxon>Spermatophyta</taxon>
        <taxon>Magnoliopsida</taxon>
        <taxon>eudicotyledons</taxon>
        <taxon>Gunneridae</taxon>
        <taxon>Pentapetalae</taxon>
        <taxon>rosids</taxon>
        <taxon>fabids</taxon>
        <taxon>Fabales</taxon>
        <taxon>Fabaceae</taxon>
        <taxon>Papilionoideae</taxon>
        <taxon>50 kb inversion clade</taxon>
        <taxon>NPAAA clade</taxon>
        <taxon>Hologalegina</taxon>
        <taxon>IRL clade</taxon>
        <taxon>Trifolieae</taxon>
        <taxon>Trifolium</taxon>
    </lineage>
</organism>
<name>A0A2K3KYE0_TRIPR</name>
<dbReference type="AlphaFoldDB" id="A0A2K3KYE0"/>
<evidence type="ECO:0000313" key="2">
    <source>
        <dbReference type="Proteomes" id="UP000236291"/>
    </source>
</evidence>
<dbReference type="Proteomes" id="UP000236291">
    <property type="component" value="Unassembled WGS sequence"/>
</dbReference>
<accession>A0A2K3KYE0</accession>
<proteinExistence type="predicted"/>
<reference evidence="1 2" key="2">
    <citation type="journal article" date="2017" name="Front. Plant Sci.">
        <title>Gene Classification and Mining of Molecular Markers Useful in Red Clover (Trifolium pratense) Breeding.</title>
        <authorList>
            <person name="Istvanek J."/>
            <person name="Dluhosova J."/>
            <person name="Dluhos P."/>
            <person name="Patkova L."/>
            <person name="Nedelnik J."/>
            <person name="Repkova J."/>
        </authorList>
    </citation>
    <scope>NUCLEOTIDE SEQUENCE [LARGE SCALE GENOMIC DNA]</scope>
    <source>
        <strain evidence="2">cv. Tatra</strain>
        <tissue evidence="1">Young leaves</tissue>
    </source>
</reference>
<gene>
    <name evidence="1" type="ORF">L195_g027169</name>
</gene>
<evidence type="ECO:0000313" key="1">
    <source>
        <dbReference type="EMBL" id="PNX71294.1"/>
    </source>
</evidence>
<comment type="caution">
    <text evidence="1">The sequence shown here is derived from an EMBL/GenBank/DDBJ whole genome shotgun (WGS) entry which is preliminary data.</text>
</comment>
<reference evidence="1 2" key="1">
    <citation type="journal article" date="2014" name="Am. J. Bot.">
        <title>Genome assembly and annotation for red clover (Trifolium pratense; Fabaceae).</title>
        <authorList>
            <person name="Istvanek J."/>
            <person name="Jaros M."/>
            <person name="Krenek A."/>
            <person name="Repkova J."/>
        </authorList>
    </citation>
    <scope>NUCLEOTIDE SEQUENCE [LARGE SCALE GENOMIC DNA]</scope>
    <source>
        <strain evidence="2">cv. Tatra</strain>
        <tissue evidence="1">Young leaves</tissue>
    </source>
</reference>